<protein>
    <submittedName>
        <fullName evidence="1">Uncharacterized protein</fullName>
    </submittedName>
</protein>
<proteinExistence type="predicted"/>
<evidence type="ECO:0000313" key="2">
    <source>
        <dbReference type="Proteomes" id="UP000790709"/>
    </source>
</evidence>
<name>A0ACB8BFC5_9AGAM</name>
<keyword evidence="2" id="KW-1185">Reference proteome</keyword>
<accession>A0ACB8BFC5</accession>
<comment type="caution">
    <text evidence="1">The sequence shown here is derived from an EMBL/GenBank/DDBJ whole genome shotgun (WGS) entry which is preliminary data.</text>
</comment>
<organism evidence="1 2">
    <name type="scientific">Leucogyrophana mollusca</name>
    <dbReference type="NCBI Taxonomy" id="85980"/>
    <lineage>
        <taxon>Eukaryota</taxon>
        <taxon>Fungi</taxon>
        <taxon>Dikarya</taxon>
        <taxon>Basidiomycota</taxon>
        <taxon>Agaricomycotina</taxon>
        <taxon>Agaricomycetes</taxon>
        <taxon>Agaricomycetidae</taxon>
        <taxon>Boletales</taxon>
        <taxon>Boletales incertae sedis</taxon>
        <taxon>Leucogyrophana</taxon>
    </lineage>
</organism>
<sequence>MSLPRAEPLSIESLLKKQRDEKDAASKPKFLSKEERAQLAIAKRAAELKEQRERDEKARRDREALERDAEDLARQSHSHSRYGGGTRYDDHEQRYAHPEKDRRRDRREDRRAPPPPQPPKNGYQNVPTGPRADRQRSGPTSHTASPAPSASASMPPPPVPTHHTLPEPATPYVPPMTTDDLSAIRSRYLGVDKKKRKIRKMNDRKFVFDWDAQDDTFVEDAPVAVGSARQGAQVMFGRGRLAGMDDGG</sequence>
<evidence type="ECO:0000313" key="1">
    <source>
        <dbReference type="EMBL" id="KAH7923881.1"/>
    </source>
</evidence>
<reference evidence="1" key="1">
    <citation type="journal article" date="2021" name="New Phytol.">
        <title>Evolutionary innovations through gain and loss of genes in the ectomycorrhizal Boletales.</title>
        <authorList>
            <person name="Wu G."/>
            <person name="Miyauchi S."/>
            <person name="Morin E."/>
            <person name="Kuo A."/>
            <person name="Drula E."/>
            <person name="Varga T."/>
            <person name="Kohler A."/>
            <person name="Feng B."/>
            <person name="Cao Y."/>
            <person name="Lipzen A."/>
            <person name="Daum C."/>
            <person name="Hundley H."/>
            <person name="Pangilinan J."/>
            <person name="Johnson J."/>
            <person name="Barry K."/>
            <person name="LaButti K."/>
            <person name="Ng V."/>
            <person name="Ahrendt S."/>
            <person name="Min B."/>
            <person name="Choi I.G."/>
            <person name="Park H."/>
            <person name="Plett J.M."/>
            <person name="Magnuson J."/>
            <person name="Spatafora J.W."/>
            <person name="Nagy L.G."/>
            <person name="Henrissat B."/>
            <person name="Grigoriev I.V."/>
            <person name="Yang Z.L."/>
            <person name="Xu J."/>
            <person name="Martin F.M."/>
        </authorList>
    </citation>
    <scope>NUCLEOTIDE SEQUENCE</scope>
    <source>
        <strain evidence="1">KUC20120723A-06</strain>
    </source>
</reference>
<dbReference type="Proteomes" id="UP000790709">
    <property type="component" value="Unassembled WGS sequence"/>
</dbReference>
<gene>
    <name evidence="1" type="ORF">BV22DRAFT_1130324</name>
</gene>
<feature type="non-terminal residue" evidence="1">
    <location>
        <position position="248"/>
    </location>
</feature>
<dbReference type="EMBL" id="MU266440">
    <property type="protein sequence ID" value="KAH7923881.1"/>
    <property type="molecule type" value="Genomic_DNA"/>
</dbReference>